<evidence type="ECO:0000313" key="10">
    <source>
        <dbReference type="Proteomes" id="UP000298416"/>
    </source>
</evidence>
<proteinExistence type="inferred from homology"/>
<evidence type="ECO:0000313" key="9">
    <source>
        <dbReference type="EMBL" id="KAG6391934.1"/>
    </source>
</evidence>
<keyword evidence="4 5" id="KW-0274">FAD</keyword>
<evidence type="ECO:0000259" key="8">
    <source>
        <dbReference type="PROSITE" id="PS00624"/>
    </source>
</evidence>
<dbReference type="InterPro" id="IPR000172">
    <property type="entry name" value="GMC_OxRdtase_N"/>
</dbReference>
<keyword evidence="10" id="KW-1185">Reference proteome</keyword>
<dbReference type="SUPFAM" id="SSF54373">
    <property type="entry name" value="FAD-linked reductases, C-terminal domain"/>
    <property type="match status" value="2"/>
</dbReference>
<feature type="chain" id="PRO_5036496701" description="Glucose-methanol-choline oxidoreductase N-terminal domain-containing protein" evidence="6">
    <location>
        <begin position="21"/>
        <end position="1097"/>
    </location>
</feature>
<dbReference type="PANTHER" id="PTHR45968">
    <property type="entry name" value="OSJNBA0019K04.7 PROTEIN"/>
    <property type="match status" value="1"/>
</dbReference>
<dbReference type="InterPro" id="IPR036188">
    <property type="entry name" value="FAD/NAD-bd_sf"/>
</dbReference>
<reference evidence="9" key="2">
    <citation type="submission" date="2020-08" db="EMBL/GenBank/DDBJ databases">
        <title>Plant Genome Project.</title>
        <authorList>
            <person name="Zhang R.-G."/>
        </authorList>
    </citation>
    <scope>NUCLEOTIDE SEQUENCE</scope>
    <source>
        <strain evidence="9">Huo1</strain>
        <tissue evidence="9">Leaf</tissue>
    </source>
</reference>
<dbReference type="Proteomes" id="UP000298416">
    <property type="component" value="Unassembled WGS sequence"/>
</dbReference>
<dbReference type="PROSITE" id="PS00624">
    <property type="entry name" value="GMC_OXRED_2"/>
    <property type="match status" value="2"/>
</dbReference>
<dbReference type="GO" id="GO:0050660">
    <property type="term" value="F:flavin adenine dinucleotide binding"/>
    <property type="evidence" value="ECO:0007669"/>
    <property type="project" value="InterPro"/>
</dbReference>
<reference evidence="9" key="1">
    <citation type="submission" date="2018-01" db="EMBL/GenBank/DDBJ databases">
        <authorList>
            <person name="Mao J.F."/>
        </authorList>
    </citation>
    <scope>NUCLEOTIDE SEQUENCE</scope>
    <source>
        <strain evidence="9">Huo1</strain>
        <tissue evidence="9">Leaf</tissue>
    </source>
</reference>
<gene>
    <name evidence="9" type="ORF">SASPL_149698</name>
</gene>
<comment type="cofactor">
    <cofactor evidence="1">
        <name>FAD</name>
        <dbReference type="ChEBI" id="CHEBI:57692"/>
    </cofactor>
</comment>
<comment type="caution">
    <text evidence="9">The sequence shown here is derived from an EMBL/GenBank/DDBJ whole genome shotgun (WGS) entry which is preliminary data.</text>
</comment>
<evidence type="ECO:0000256" key="3">
    <source>
        <dbReference type="ARBA" id="ARBA00022729"/>
    </source>
</evidence>
<dbReference type="PROSITE" id="PS00623">
    <property type="entry name" value="GMC_OXRED_1"/>
    <property type="match status" value="1"/>
</dbReference>
<feature type="domain" description="Glucose-methanol-choline oxidoreductase N-terminal" evidence="8">
    <location>
        <begin position="847"/>
        <end position="861"/>
    </location>
</feature>
<evidence type="ECO:0000256" key="2">
    <source>
        <dbReference type="ARBA" id="ARBA00022630"/>
    </source>
</evidence>
<organism evidence="9">
    <name type="scientific">Salvia splendens</name>
    <name type="common">Scarlet sage</name>
    <dbReference type="NCBI Taxonomy" id="180675"/>
    <lineage>
        <taxon>Eukaryota</taxon>
        <taxon>Viridiplantae</taxon>
        <taxon>Streptophyta</taxon>
        <taxon>Embryophyta</taxon>
        <taxon>Tracheophyta</taxon>
        <taxon>Spermatophyta</taxon>
        <taxon>Magnoliopsida</taxon>
        <taxon>eudicotyledons</taxon>
        <taxon>Gunneridae</taxon>
        <taxon>Pentapetalae</taxon>
        <taxon>asterids</taxon>
        <taxon>lamiids</taxon>
        <taxon>Lamiales</taxon>
        <taxon>Lamiaceae</taxon>
        <taxon>Nepetoideae</taxon>
        <taxon>Mentheae</taxon>
        <taxon>Salviinae</taxon>
        <taxon>Salvia</taxon>
        <taxon>Salvia subgen. Calosphace</taxon>
        <taxon>core Calosphace</taxon>
    </lineage>
</organism>
<evidence type="ECO:0000256" key="4">
    <source>
        <dbReference type="ARBA" id="ARBA00022827"/>
    </source>
</evidence>
<dbReference type="Gene3D" id="3.30.410.40">
    <property type="match status" value="2"/>
</dbReference>
<dbReference type="InterPro" id="IPR007867">
    <property type="entry name" value="GMC_OxRtase_C"/>
</dbReference>
<dbReference type="AlphaFoldDB" id="A0A8X8Z5H4"/>
<evidence type="ECO:0000256" key="5">
    <source>
        <dbReference type="RuleBase" id="RU003968"/>
    </source>
</evidence>
<dbReference type="Gene3D" id="3.50.50.60">
    <property type="entry name" value="FAD/NAD(P)-binding domain"/>
    <property type="match status" value="2"/>
</dbReference>
<accession>A0A8X8Z5H4</accession>
<dbReference type="SUPFAM" id="SSF51905">
    <property type="entry name" value="FAD/NAD(P)-binding domain"/>
    <property type="match status" value="2"/>
</dbReference>
<dbReference type="Pfam" id="PF05199">
    <property type="entry name" value="GMC_oxred_C"/>
    <property type="match status" value="2"/>
</dbReference>
<dbReference type="EMBL" id="PNBA02000019">
    <property type="protein sequence ID" value="KAG6391934.1"/>
    <property type="molecule type" value="Genomic_DNA"/>
</dbReference>
<keyword evidence="3 6" id="KW-0732">Signal</keyword>
<name>A0A8X8Z5H4_SALSN</name>
<comment type="similarity">
    <text evidence="5">Belongs to the GMC oxidoreductase family.</text>
</comment>
<keyword evidence="2 5" id="KW-0285">Flavoprotein</keyword>
<protein>
    <recommendedName>
        <fullName evidence="7 8">Glucose-methanol-choline oxidoreductase N-terminal domain-containing protein</fullName>
    </recommendedName>
</protein>
<dbReference type="GO" id="GO:0016614">
    <property type="term" value="F:oxidoreductase activity, acting on CH-OH group of donors"/>
    <property type="evidence" value="ECO:0007669"/>
    <property type="project" value="InterPro"/>
</dbReference>
<evidence type="ECO:0000256" key="6">
    <source>
        <dbReference type="SAM" id="SignalP"/>
    </source>
</evidence>
<dbReference type="PANTHER" id="PTHR45968:SF31">
    <property type="entry name" value="GLUCOSE-METHANOL-CHOLINE (GMC) OXIDOREDUCTASE FAMILY PROTEIN"/>
    <property type="match status" value="1"/>
</dbReference>
<evidence type="ECO:0000256" key="1">
    <source>
        <dbReference type="ARBA" id="ARBA00001974"/>
    </source>
</evidence>
<feature type="signal peptide" evidence="6">
    <location>
        <begin position="1"/>
        <end position="20"/>
    </location>
</feature>
<feature type="domain" description="Glucose-methanol-choline oxidoreductase N-terminal" evidence="8">
    <location>
        <begin position="273"/>
        <end position="287"/>
    </location>
</feature>
<dbReference type="InterPro" id="IPR051871">
    <property type="entry name" value="GMC_Oxidoreductase-Related"/>
</dbReference>
<feature type="domain" description="Glucose-methanol-choline oxidoreductase N-terminal" evidence="7">
    <location>
        <begin position="688"/>
        <end position="711"/>
    </location>
</feature>
<evidence type="ECO:0000259" key="7">
    <source>
        <dbReference type="PROSITE" id="PS00623"/>
    </source>
</evidence>
<dbReference type="Pfam" id="PF00732">
    <property type="entry name" value="GMC_oxred_N"/>
    <property type="match status" value="2"/>
</dbReference>
<sequence>MTSAMLVSLGIFFLFASSFAEQAPYTSFAKDATSAPPLDYYDYIVIGGGTAGCALAATLSASAKVLLLERGGLPYDNPNVTQITGFAKSLLDTSPTSASQPFVSTDGVFNHRARVLGGGSAINAGFYTRASAEYVRGAGWDPQLARESYEWAERKVVHLPRVQQWQAAVRDGLLDAGVAPYNGATFEHLIGTKVGGSIFDEDGVRHTTADLLEYADPTKITVYLHATVHRILFSTPPGRKPKANGVFFKDSNGYNHRVYLKRGVANEIILSAGALGSPQLLMLSGIGPGPELRARGINVVLEQPLVGQGMSDNPTNMLLIPSSRPVEISLVQVVGISDVGSYIEAASGFIELSSIYDFIRDNLDVTNKTVEPFMIPSNQTIQQILQGSKAENTRLAVVLQKIMGPFSTGYMELESKDPDSNPRVTFNYFKDERDVTRCVGGMDILRKVVRSRAVSEFLFPFTSFESLQRFMLSLPINLRGKHVSSAYSMEQYCRDTVMTLWHYHGGCQVGRVVDSDYRVVGVDSLRVVDGSTFYYSPGTNPQATVMMLGRDQLILISSLIYLFFGSENMAASGKFIPNVVAFCFGIFFLFISSSAEKAPYTSFAKNATSAPPVSHYDYIIIGGGTAGCPLAATLSASSTVLLLERGGLPYDNPNVVHATGFFNSLTDSSPSSAAQSFVSTDGVLNHRARVLGGGSAINAGFYTRASRAYVARAGWEPGLVRASYEWVERKVAFRPRLCPWQAAVREVLLDAGVRPDNGFTLEHLYGTKTGATIFDDDGIRHTAADLLEFANPTNITVFMHATVHQILFTTTGNKSKAYGAMFIDSKGNKHMAYLKNGTKNEIILSAGALGSPQLLMLSGIGPGHKLKAQGIKVVLDQPMVGQGMSDNPTNGIFIPSRMSVEPSLVQVVGITQFDFYIEALNTQVDLLNRLTTSANQTSGKEHVVVAGKVAGPFSVGYLEIKSRDPNDNPSVTFNYFNDSRDLSKCVKGMNLLKRVVESPAILRFRYPNSTVQSLLNYTLSTRINLRTKHNSSLYNMEQYCKDTVMTIWHFHGGCQVDRVVDRDYRVLGVDALRVIDGSTFYYSPGTNPQATLMMLGR</sequence>